<dbReference type="RefSeq" id="WP_242981297.1">
    <property type="nucleotide sequence ID" value="NZ_QKMR01000018.1"/>
</dbReference>
<keyword evidence="2" id="KW-1185">Reference proteome</keyword>
<comment type="caution">
    <text evidence="1">The sequence shown here is derived from an EMBL/GenBank/DDBJ whole genome shotgun (WGS) entry which is preliminary data.</text>
</comment>
<reference evidence="1 2" key="1">
    <citation type="submission" date="2018-06" db="EMBL/GenBank/DDBJ databases">
        <title>Genomic Encyclopedia of Type Strains, Phase I: the one thousand microbial genomes (KMG-I) project.</title>
        <authorList>
            <person name="Kyrpides N."/>
        </authorList>
    </citation>
    <scope>NUCLEOTIDE SEQUENCE [LARGE SCALE GENOMIC DNA]</scope>
    <source>
        <strain evidence="1 2">DSM 19573</strain>
    </source>
</reference>
<accession>A0A318XJB7</accession>
<sequence>MILIEAGKEIRLENVLSLRKKMTQEEINSEMLKIGNVLQDNGAKKAGPVVTATFAIETLNGQSVLDMEILIPLDKKIAVSDEYTQKPVFHIVNALYARHEGNPSTLQNTYNDMLAYINHNKLQQITAGYNVQVKDVLPGMTPDEMTIDVYIGITPNIL</sequence>
<dbReference type="AlphaFoldDB" id="A0A318XJB7"/>
<dbReference type="SUPFAM" id="SSF55136">
    <property type="entry name" value="Probable bacterial effector-binding domain"/>
    <property type="match status" value="1"/>
</dbReference>
<dbReference type="Gene3D" id="3.20.80.10">
    <property type="entry name" value="Regulatory factor, effector binding domain"/>
    <property type="match status" value="1"/>
</dbReference>
<gene>
    <name evidence="1" type="ORF">LY28_02845</name>
</gene>
<dbReference type="InterPro" id="IPR011256">
    <property type="entry name" value="Reg_factor_effector_dom_sf"/>
</dbReference>
<protein>
    <submittedName>
        <fullName evidence="1">Effector-binding domain-containing protein</fullName>
    </submittedName>
</protein>
<dbReference type="Proteomes" id="UP000248132">
    <property type="component" value="Unassembled WGS sequence"/>
</dbReference>
<proteinExistence type="predicted"/>
<evidence type="ECO:0000313" key="1">
    <source>
        <dbReference type="EMBL" id="PYG86626.1"/>
    </source>
</evidence>
<evidence type="ECO:0000313" key="2">
    <source>
        <dbReference type="Proteomes" id="UP000248132"/>
    </source>
</evidence>
<dbReference type="EMBL" id="QKMR01000018">
    <property type="protein sequence ID" value="PYG86626.1"/>
    <property type="molecule type" value="Genomic_DNA"/>
</dbReference>
<name>A0A318XJB7_9FIRM</name>
<organism evidence="1 2">
    <name type="scientific">Ruminiclostridium sufflavum DSM 19573</name>
    <dbReference type="NCBI Taxonomy" id="1121337"/>
    <lineage>
        <taxon>Bacteria</taxon>
        <taxon>Bacillati</taxon>
        <taxon>Bacillota</taxon>
        <taxon>Clostridia</taxon>
        <taxon>Eubacteriales</taxon>
        <taxon>Oscillospiraceae</taxon>
        <taxon>Ruminiclostridium</taxon>
    </lineage>
</organism>